<dbReference type="PATRIC" id="fig|1758689.4.peg.602"/>
<proteinExistence type="inferred from homology"/>
<feature type="region of interest" description="Disordered" evidence="9">
    <location>
        <begin position="1"/>
        <end position="20"/>
    </location>
</feature>
<evidence type="ECO:0000256" key="5">
    <source>
        <dbReference type="ARBA" id="ARBA00022801"/>
    </source>
</evidence>
<dbReference type="AlphaFoldDB" id="A0A1B1N975"/>
<dbReference type="KEGG" id="serj:SGUI_0591"/>
<comment type="catalytic activity">
    <reaction evidence="1 8">
        <text>a myo-inositol phosphate + H2O = myo-inositol + phosphate</text>
        <dbReference type="Rhea" id="RHEA:24056"/>
        <dbReference type="ChEBI" id="CHEBI:15377"/>
        <dbReference type="ChEBI" id="CHEBI:17268"/>
        <dbReference type="ChEBI" id="CHEBI:43474"/>
        <dbReference type="ChEBI" id="CHEBI:84139"/>
        <dbReference type="EC" id="3.1.3.25"/>
    </reaction>
</comment>
<evidence type="ECO:0000256" key="2">
    <source>
        <dbReference type="ARBA" id="ARBA00001946"/>
    </source>
</evidence>
<dbReference type="PROSITE" id="PS00630">
    <property type="entry name" value="IMP_2"/>
    <property type="match status" value="1"/>
</dbReference>
<accession>A0A1B1N975</accession>
<dbReference type="InterPro" id="IPR020583">
    <property type="entry name" value="Inositol_monoP_metal-BS"/>
</dbReference>
<dbReference type="Gene3D" id="3.30.540.10">
    <property type="entry name" value="Fructose-1,6-Bisphosphatase, subunit A, domain 1"/>
    <property type="match status" value="1"/>
</dbReference>
<dbReference type="InterPro" id="IPR033942">
    <property type="entry name" value="IMPase"/>
</dbReference>
<evidence type="ECO:0000313" key="10">
    <source>
        <dbReference type="EMBL" id="ANS77987.1"/>
    </source>
</evidence>
<dbReference type="PRINTS" id="PR00377">
    <property type="entry name" value="IMPHPHTASES"/>
</dbReference>
<dbReference type="GO" id="GO:0007165">
    <property type="term" value="P:signal transduction"/>
    <property type="evidence" value="ECO:0007669"/>
    <property type="project" value="TreeGrafter"/>
</dbReference>
<feature type="binding site" evidence="7">
    <location>
        <position position="105"/>
    </location>
    <ligand>
        <name>Mg(2+)</name>
        <dbReference type="ChEBI" id="CHEBI:18420"/>
        <label>1</label>
        <note>catalytic</note>
    </ligand>
</feature>
<protein>
    <recommendedName>
        <fullName evidence="8">Inositol-1-monophosphatase</fullName>
        <ecNumber evidence="8">3.1.3.25</ecNumber>
    </recommendedName>
</protein>
<dbReference type="PROSITE" id="PS00629">
    <property type="entry name" value="IMP_1"/>
    <property type="match status" value="1"/>
</dbReference>
<evidence type="ECO:0000256" key="3">
    <source>
        <dbReference type="ARBA" id="ARBA00009759"/>
    </source>
</evidence>
<dbReference type="EC" id="3.1.3.25" evidence="8"/>
<feature type="binding site" evidence="7">
    <location>
        <position position="106"/>
    </location>
    <ligand>
        <name>Mg(2+)</name>
        <dbReference type="ChEBI" id="CHEBI:18420"/>
        <label>1</label>
        <note>catalytic</note>
    </ligand>
</feature>
<comment type="cofactor">
    <cofactor evidence="2 7 8">
        <name>Mg(2+)</name>
        <dbReference type="ChEBI" id="CHEBI:18420"/>
    </cofactor>
</comment>
<keyword evidence="6 7" id="KW-0460">Magnesium</keyword>
<dbReference type="RefSeq" id="WP_066636070.1">
    <property type="nucleotide sequence ID" value="NZ_CP014989.1"/>
</dbReference>
<evidence type="ECO:0000256" key="4">
    <source>
        <dbReference type="ARBA" id="ARBA00022723"/>
    </source>
</evidence>
<dbReference type="STRING" id="1758689.SGUI_0591"/>
<evidence type="ECO:0000256" key="7">
    <source>
        <dbReference type="PIRSR" id="PIRSR600760-2"/>
    </source>
</evidence>
<sequence>MPSAPQAPTAPDPGQVPAEQRAELERLAVDLAAETGTLIREERPEGLGVAHTKSTDLDVVTEMDTRAEALLRDRLATARPGDGILGEEGGLGAGTTGLTWVLDPIDGTVNYLYDLPSYAVSVAVVLGDPTTPGAWTPVAGAVINPRTDEIFHAHAGGGARVRSRGTTRTLAVGTQTRLESALLATGFSYDREVRRTQAAIVSDLLPRVRDVRRMGAAALDLCHVAAGRVDGYWESNLQPWDLAAGCLVVTEAGGVVSGPGGSRPPSSELVVAANPTLHPLLSGEIDRLGQGS</sequence>
<feature type="binding site" evidence="7">
    <location>
        <position position="103"/>
    </location>
    <ligand>
        <name>Mg(2+)</name>
        <dbReference type="ChEBI" id="CHEBI:18420"/>
        <label>1</label>
        <note>catalytic</note>
    </ligand>
</feature>
<organism evidence="10 11">
    <name type="scientific">Serinicoccus hydrothermalis</name>
    <dbReference type="NCBI Taxonomy" id="1758689"/>
    <lineage>
        <taxon>Bacteria</taxon>
        <taxon>Bacillati</taxon>
        <taxon>Actinomycetota</taxon>
        <taxon>Actinomycetes</taxon>
        <taxon>Micrococcales</taxon>
        <taxon>Ornithinimicrobiaceae</taxon>
        <taxon>Serinicoccus</taxon>
    </lineage>
</organism>
<evidence type="ECO:0000256" key="8">
    <source>
        <dbReference type="RuleBase" id="RU364068"/>
    </source>
</evidence>
<dbReference type="GO" id="GO:0006020">
    <property type="term" value="P:inositol metabolic process"/>
    <property type="evidence" value="ECO:0007669"/>
    <property type="project" value="TreeGrafter"/>
</dbReference>
<keyword evidence="4 7" id="KW-0479">Metal-binding</keyword>
<dbReference type="Gene3D" id="3.40.190.80">
    <property type="match status" value="1"/>
</dbReference>
<keyword evidence="5 8" id="KW-0378">Hydrolase</keyword>
<comment type="similarity">
    <text evidence="3 8">Belongs to the inositol monophosphatase superfamily.</text>
</comment>
<dbReference type="OrthoDB" id="9772456at2"/>
<dbReference type="EMBL" id="CP014989">
    <property type="protein sequence ID" value="ANS77987.1"/>
    <property type="molecule type" value="Genomic_DNA"/>
</dbReference>
<dbReference type="Pfam" id="PF00459">
    <property type="entry name" value="Inositol_P"/>
    <property type="match status" value="1"/>
</dbReference>
<dbReference type="Proteomes" id="UP000092482">
    <property type="component" value="Chromosome"/>
</dbReference>
<dbReference type="PANTHER" id="PTHR20854:SF4">
    <property type="entry name" value="INOSITOL-1-MONOPHOSPHATASE-RELATED"/>
    <property type="match status" value="1"/>
</dbReference>
<evidence type="ECO:0000256" key="9">
    <source>
        <dbReference type="SAM" id="MobiDB-lite"/>
    </source>
</evidence>
<dbReference type="PANTHER" id="PTHR20854">
    <property type="entry name" value="INOSITOL MONOPHOSPHATASE"/>
    <property type="match status" value="1"/>
</dbReference>
<dbReference type="GO" id="GO:0046872">
    <property type="term" value="F:metal ion binding"/>
    <property type="evidence" value="ECO:0007669"/>
    <property type="project" value="UniProtKB-KW"/>
</dbReference>
<gene>
    <name evidence="10" type="ORF">SGUI_0591</name>
</gene>
<dbReference type="CDD" id="cd01639">
    <property type="entry name" value="IMPase"/>
    <property type="match status" value="1"/>
</dbReference>
<dbReference type="SUPFAM" id="SSF56655">
    <property type="entry name" value="Carbohydrate phosphatase"/>
    <property type="match status" value="1"/>
</dbReference>
<feature type="binding site" evidence="7">
    <location>
        <position position="87"/>
    </location>
    <ligand>
        <name>Mg(2+)</name>
        <dbReference type="ChEBI" id="CHEBI:18420"/>
        <label>1</label>
        <note>catalytic</note>
    </ligand>
</feature>
<dbReference type="GO" id="GO:0008934">
    <property type="term" value="F:inositol monophosphate 1-phosphatase activity"/>
    <property type="evidence" value="ECO:0007669"/>
    <property type="project" value="InterPro"/>
</dbReference>
<evidence type="ECO:0000256" key="6">
    <source>
        <dbReference type="ARBA" id="ARBA00022842"/>
    </source>
</evidence>
<evidence type="ECO:0000256" key="1">
    <source>
        <dbReference type="ARBA" id="ARBA00001033"/>
    </source>
</evidence>
<dbReference type="InterPro" id="IPR000760">
    <property type="entry name" value="Inositol_monophosphatase-like"/>
</dbReference>
<dbReference type="GO" id="GO:0046854">
    <property type="term" value="P:phosphatidylinositol phosphate biosynthetic process"/>
    <property type="evidence" value="ECO:0007669"/>
    <property type="project" value="InterPro"/>
</dbReference>
<name>A0A1B1N975_9MICO</name>
<dbReference type="InterPro" id="IPR020550">
    <property type="entry name" value="Inositol_monophosphatase_CS"/>
</dbReference>
<evidence type="ECO:0000313" key="11">
    <source>
        <dbReference type="Proteomes" id="UP000092482"/>
    </source>
</evidence>
<reference evidence="10 11" key="1">
    <citation type="submission" date="2016-03" db="EMBL/GenBank/DDBJ databases">
        <title>Shallow-sea hydrothermal system.</title>
        <authorList>
            <person name="Tang K."/>
        </authorList>
    </citation>
    <scope>NUCLEOTIDE SEQUENCE [LARGE SCALE GENOMIC DNA]</scope>
    <source>
        <strain evidence="10 11">JLT9</strain>
    </source>
</reference>
<keyword evidence="11" id="KW-1185">Reference proteome</keyword>
<feature type="binding site" evidence="7">
    <location>
        <position position="241"/>
    </location>
    <ligand>
        <name>Mg(2+)</name>
        <dbReference type="ChEBI" id="CHEBI:18420"/>
        <label>1</label>
        <note>catalytic</note>
    </ligand>
</feature>